<sequence>MRRPFAVAVAATHSSAAGWDLDLDQSRPAVR</sequence>
<gene>
    <name evidence="1" type="ORF">IW248_004667</name>
</gene>
<keyword evidence="2" id="KW-1185">Reference proteome</keyword>
<proteinExistence type="predicted"/>
<protein>
    <submittedName>
        <fullName evidence="1">Uncharacterized protein</fullName>
    </submittedName>
</protein>
<comment type="caution">
    <text evidence="1">The sequence shown here is derived from an EMBL/GenBank/DDBJ whole genome shotgun (WGS) entry which is preliminary data.</text>
</comment>
<organism evidence="1 2">
    <name type="scientific">Micromonospora ureilytica</name>
    <dbReference type="NCBI Taxonomy" id="709868"/>
    <lineage>
        <taxon>Bacteria</taxon>
        <taxon>Bacillati</taxon>
        <taxon>Actinomycetota</taxon>
        <taxon>Actinomycetes</taxon>
        <taxon>Micromonosporales</taxon>
        <taxon>Micromonosporaceae</taxon>
        <taxon>Micromonospora</taxon>
    </lineage>
</organism>
<evidence type="ECO:0000313" key="2">
    <source>
        <dbReference type="Proteomes" id="UP000614915"/>
    </source>
</evidence>
<name>A0ABS0JMX5_9ACTN</name>
<dbReference type="Proteomes" id="UP000614915">
    <property type="component" value="Unassembled WGS sequence"/>
</dbReference>
<accession>A0ABS0JMX5</accession>
<reference evidence="1 2" key="1">
    <citation type="submission" date="2020-11" db="EMBL/GenBank/DDBJ databases">
        <title>Sequencing the genomes of 1000 actinobacteria strains.</title>
        <authorList>
            <person name="Klenk H.-P."/>
        </authorList>
    </citation>
    <scope>NUCLEOTIDE SEQUENCE [LARGE SCALE GENOMIC DNA]</scope>
    <source>
        <strain evidence="1 2">DSM 101692</strain>
    </source>
</reference>
<evidence type="ECO:0000313" key="1">
    <source>
        <dbReference type="EMBL" id="MBG6068380.1"/>
    </source>
</evidence>
<dbReference type="EMBL" id="JADOTX010000001">
    <property type="protein sequence ID" value="MBG6068380.1"/>
    <property type="molecule type" value="Genomic_DNA"/>
</dbReference>